<sequence>MTKHLRCLFNRLAFSVKHTVISKPRSTSNKEYQIGKEMSAEQFSKVQESYIPSDRMIVVGPGERNKQPILDVLLKYLPPRDKEGFVLEVASGPGQHVCHFASRCPHITWQPTDLDENYFKSINAHIEHNGLKNVLPPLHVDISKPLSEWATPELTAGSCDLVVNVNMAHISPWKATVGLFKASGEVLKPGGILCMYGPFKVDGVLKPESNVNFDQHLRSQDSSWGIRDTADLDKLAKDNKMRRENMVDMPANNFCAIFRKET</sequence>
<dbReference type="STRING" id="188477.A0A3S0ZPM1"/>
<accession>A0A3S0ZPM1</accession>
<comment type="caution">
    <text evidence="2">The sequence shown here is derived from an EMBL/GenBank/DDBJ whole genome shotgun (WGS) entry which is preliminary data.</text>
</comment>
<proteinExistence type="inferred from homology"/>
<dbReference type="Gene3D" id="3.40.50.150">
    <property type="entry name" value="Vaccinia Virus protein VP39"/>
    <property type="match status" value="1"/>
</dbReference>
<evidence type="ECO:0000313" key="3">
    <source>
        <dbReference type="Proteomes" id="UP000271974"/>
    </source>
</evidence>
<evidence type="ECO:0000256" key="1">
    <source>
        <dbReference type="ARBA" id="ARBA00008308"/>
    </source>
</evidence>
<organism evidence="2 3">
    <name type="scientific">Elysia chlorotica</name>
    <name type="common">Eastern emerald elysia</name>
    <name type="synonym">Sea slug</name>
    <dbReference type="NCBI Taxonomy" id="188477"/>
    <lineage>
        <taxon>Eukaryota</taxon>
        <taxon>Metazoa</taxon>
        <taxon>Spiralia</taxon>
        <taxon>Lophotrochozoa</taxon>
        <taxon>Mollusca</taxon>
        <taxon>Gastropoda</taxon>
        <taxon>Heterobranchia</taxon>
        <taxon>Euthyneura</taxon>
        <taxon>Panpulmonata</taxon>
        <taxon>Sacoglossa</taxon>
        <taxon>Placobranchoidea</taxon>
        <taxon>Plakobranchidae</taxon>
        <taxon>Elysia</taxon>
    </lineage>
</organism>
<dbReference type="Proteomes" id="UP000271974">
    <property type="component" value="Unassembled WGS sequence"/>
</dbReference>
<dbReference type="CDD" id="cd02440">
    <property type="entry name" value="AdoMet_MTases"/>
    <property type="match status" value="1"/>
</dbReference>
<gene>
    <name evidence="2" type="ORF">EGW08_012413</name>
</gene>
<dbReference type="PANTHER" id="PTHR20974">
    <property type="entry name" value="UPF0585 PROTEIN CG18661"/>
    <property type="match status" value="1"/>
</dbReference>
<dbReference type="InterPro" id="IPR029063">
    <property type="entry name" value="SAM-dependent_MTases_sf"/>
</dbReference>
<dbReference type="PANTHER" id="PTHR20974:SF0">
    <property type="entry name" value="UPF0585 PROTEIN CG18661"/>
    <property type="match status" value="1"/>
</dbReference>
<evidence type="ECO:0008006" key="4">
    <source>
        <dbReference type="Google" id="ProtNLM"/>
    </source>
</evidence>
<dbReference type="AlphaFoldDB" id="A0A3S0ZPM1"/>
<evidence type="ECO:0000313" key="2">
    <source>
        <dbReference type="EMBL" id="RUS79814.1"/>
    </source>
</evidence>
<name>A0A3S0ZPM1_ELYCH</name>
<dbReference type="InterPro" id="IPR010342">
    <property type="entry name" value="DUF938"/>
</dbReference>
<dbReference type="EMBL" id="RQTK01000426">
    <property type="protein sequence ID" value="RUS79814.1"/>
    <property type="molecule type" value="Genomic_DNA"/>
</dbReference>
<dbReference type="OrthoDB" id="10258744at2759"/>
<protein>
    <recommendedName>
        <fullName evidence="4">Methyltransferase type 12 domain-containing protein</fullName>
    </recommendedName>
</protein>
<keyword evidence="3" id="KW-1185">Reference proteome</keyword>
<dbReference type="Pfam" id="PF06080">
    <property type="entry name" value="DUF938"/>
    <property type="match status" value="1"/>
</dbReference>
<comment type="similarity">
    <text evidence="1">Belongs to the UPF0585 family.</text>
</comment>
<reference evidence="2 3" key="1">
    <citation type="submission" date="2019-01" db="EMBL/GenBank/DDBJ databases">
        <title>A draft genome assembly of the solar-powered sea slug Elysia chlorotica.</title>
        <authorList>
            <person name="Cai H."/>
            <person name="Li Q."/>
            <person name="Fang X."/>
            <person name="Li J."/>
            <person name="Curtis N.E."/>
            <person name="Altenburger A."/>
            <person name="Shibata T."/>
            <person name="Feng M."/>
            <person name="Maeda T."/>
            <person name="Schwartz J.A."/>
            <person name="Shigenobu S."/>
            <person name="Lundholm N."/>
            <person name="Nishiyama T."/>
            <person name="Yang H."/>
            <person name="Hasebe M."/>
            <person name="Li S."/>
            <person name="Pierce S.K."/>
            <person name="Wang J."/>
        </authorList>
    </citation>
    <scope>NUCLEOTIDE SEQUENCE [LARGE SCALE GENOMIC DNA]</scope>
    <source>
        <strain evidence="2">EC2010</strain>
        <tissue evidence="2">Whole organism of an adult</tissue>
    </source>
</reference>
<dbReference type="SUPFAM" id="SSF53335">
    <property type="entry name" value="S-adenosyl-L-methionine-dependent methyltransferases"/>
    <property type="match status" value="1"/>
</dbReference>